<evidence type="ECO:0000256" key="1">
    <source>
        <dbReference type="SAM" id="MobiDB-lite"/>
    </source>
</evidence>
<reference evidence="2" key="1">
    <citation type="journal article" date="2023" name="Front. Mar. Sci.">
        <title>A new Merluccius polli reference genome to investigate the effects of global change in West African waters.</title>
        <authorList>
            <person name="Mateo J.L."/>
            <person name="Blanco-Fernandez C."/>
            <person name="Garcia-Vazquez E."/>
            <person name="Machado-Schiaffino G."/>
        </authorList>
    </citation>
    <scope>NUCLEOTIDE SEQUENCE</scope>
    <source>
        <strain evidence="2">C29</strain>
        <tissue evidence="2">Fin</tissue>
    </source>
</reference>
<dbReference type="Proteomes" id="UP001174136">
    <property type="component" value="Unassembled WGS sequence"/>
</dbReference>
<accession>A0AA47LZU8</accession>
<dbReference type="EMBL" id="JAOPHQ010006599">
    <property type="protein sequence ID" value="KAK0130894.1"/>
    <property type="molecule type" value="Genomic_DNA"/>
</dbReference>
<dbReference type="AlphaFoldDB" id="A0AA47LZU8"/>
<protein>
    <submittedName>
        <fullName evidence="2">WD repeat- and FYVE domain-containing protein 4</fullName>
    </submittedName>
</protein>
<evidence type="ECO:0000313" key="3">
    <source>
        <dbReference type="Proteomes" id="UP001174136"/>
    </source>
</evidence>
<gene>
    <name evidence="2" type="primary">WDFY4_4</name>
    <name evidence="2" type="ORF">N1851_034420</name>
</gene>
<name>A0AA47LZU8_MERPO</name>
<evidence type="ECO:0000313" key="2">
    <source>
        <dbReference type="EMBL" id="KAK0130894.1"/>
    </source>
</evidence>
<sequence length="105" mass="11133">MESAIQDQHVSAVQQRRTGGGGRKRGGLGGGGVKAKHCVLVVSGHRLTEGVLLFGKESVYLCESFTLSPAGDVCCRKHHPSRYSPAVAATLMLSMERHAVMCGIL</sequence>
<keyword evidence="3" id="KW-1185">Reference proteome</keyword>
<organism evidence="2 3">
    <name type="scientific">Merluccius polli</name>
    <name type="common">Benguela hake</name>
    <name type="synonym">Merluccius cadenati</name>
    <dbReference type="NCBI Taxonomy" id="89951"/>
    <lineage>
        <taxon>Eukaryota</taxon>
        <taxon>Metazoa</taxon>
        <taxon>Chordata</taxon>
        <taxon>Craniata</taxon>
        <taxon>Vertebrata</taxon>
        <taxon>Euteleostomi</taxon>
        <taxon>Actinopterygii</taxon>
        <taxon>Neopterygii</taxon>
        <taxon>Teleostei</taxon>
        <taxon>Neoteleostei</taxon>
        <taxon>Acanthomorphata</taxon>
        <taxon>Zeiogadaria</taxon>
        <taxon>Gadariae</taxon>
        <taxon>Gadiformes</taxon>
        <taxon>Gadoidei</taxon>
        <taxon>Merlucciidae</taxon>
        <taxon>Merluccius</taxon>
    </lineage>
</organism>
<feature type="compositionally biased region" description="Polar residues" evidence="1">
    <location>
        <begin position="1"/>
        <end position="15"/>
    </location>
</feature>
<proteinExistence type="predicted"/>
<comment type="caution">
    <text evidence="2">The sequence shown here is derived from an EMBL/GenBank/DDBJ whole genome shotgun (WGS) entry which is preliminary data.</text>
</comment>
<feature type="region of interest" description="Disordered" evidence="1">
    <location>
        <begin position="1"/>
        <end position="32"/>
    </location>
</feature>